<dbReference type="InterPro" id="IPR041164">
    <property type="entry name" value="LDcluster4"/>
</dbReference>
<dbReference type="InterPro" id="IPR005268">
    <property type="entry name" value="CHP00725"/>
</dbReference>
<name>A0A235BUX3_UNCW3</name>
<gene>
    <name evidence="1" type="ORF">CH333_04545</name>
</gene>
<sequence>MKGHLIGVCGGATITEKTAELALQVGREIAKRDAILVCGGLSGVMKYAAKGAKEEGGITIGILPGNSRDTANPYIDIPIVTGMGVSRNVILVKTSECIIAIDGKYGTLSEIAIALSFYIPVIGLATWDVDERIIRAETSKEAVELALRAVGKS</sequence>
<evidence type="ECO:0000313" key="2">
    <source>
        <dbReference type="Proteomes" id="UP000215215"/>
    </source>
</evidence>
<evidence type="ECO:0000313" key="1">
    <source>
        <dbReference type="EMBL" id="OYD16011.1"/>
    </source>
</evidence>
<reference evidence="1 2" key="1">
    <citation type="submission" date="2017-07" db="EMBL/GenBank/DDBJ databases">
        <title>Recovery of genomes from metagenomes via a dereplication, aggregation, and scoring strategy.</title>
        <authorList>
            <person name="Sieber C.M."/>
            <person name="Probst A.J."/>
            <person name="Sharrar A."/>
            <person name="Thomas B.C."/>
            <person name="Hess M."/>
            <person name="Tringe S.G."/>
            <person name="Banfield J.F."/>
        </authorList>
    </citation>
    <scope>NUCLEOTIDE SEQUENCE [LARGE SCALE GENOMIC DNA]</scope>
    <source>
        <strain evidence="1">JGI_Cruoil_03_44_89</strain>
    </source>
</reference>
<dbReference type="InterPro" id="IPR052341">
    <property type="entry name" value="LOG_family_nucleotidases"/>
</dbReference>
<dbReference type="AlphaFoldDB" id="A0A235BUX3"/>
<dbReference type="GO" id="GO:0005829">
    <property type="term" value="C:cytosol"/>
    <property type="evidence" value="ECO:0007669"/>
    <property type="project" value="TreeGrafter"/>
</dbReference>
<dbReference type="PANTHER" id="PTHR43393">
    <property type="entry name" value="CYTOKININ RIBOSIDE 5'-MONOPHOSPHATE PHOSPHORIBOHYDROLASE"/>
    <property type="match status" value="1"/>
</dbReference>
<organism evidence="1 2">
    <name type="scientific">candidate division WOR-3 bacterium JGI_Cruoil_03_44_89</name>
    <dbReference type="NCBI Taxonomy" id="1973748"/>
    <lineage>
        <taxon>Bacteria</taxon>
        <taxon>Bacteria division WOR-3</taxon>
    </lineage>
</organism>
<dbReference type="Proteomes" id="UP000215215">
    <property type="component" value="Unassembled WGS sequence"/>
</dbReference>
<dbReference type="EMBL" id="NOZQ01000092">
    <property type="protein sequence ID" value="OYD16011.1"/>
    <property type="molecule type" value="Genomic_DNA"/>
</dbReference>
<dbReference type="Pfam" id="PF18306">
    <property type="entry name" value="LDcluster4"/>
    <property type="match status" value="1"/>
</dbReference>
<accession>A0A235BUX3</accession>
<dbReference type="NCBIfam" id="TIGR00725">
    <property type="entry name" value="TIGR00725 family protein"/>
    <property type="match status" value="1"/>
</dbReference>
<proteinExistence type="predicted"/>
<dbReference type="Gene3D" id="3.40.50.450">
    <property type="match status" value="1"/>
</dbReference>
<dbReference type="PANTHER" id="PTHR43393:SF3">
    <property type="entry name" value="LYSINE DECARBOXYLASE-LIKE PROTEIN"/>
    <property type="match status" value="1"/>
</dbReference>
<protein>
    <submittedName>
        <fullName evidence="1">TIGR00725 family protein</fullName>
    </submittedName>
</protein>
<dbReference type="SUPFAM" id="SSF102405">
    <property type="entry name" value="MCP/YpsA-like"/>
    <property type="match status" value="1"/>
</dbReference>
<comment type="caution">
    <text evidence="1">The sequence shown here is derived from an EMBL/GenBank/DDBJ whole genome shotgun (WGS) entry which is preliminary data.</text>
</comment>